<dbReference type="Proteomes" id="UP000036410">
    <property type="component" value="Chromosome"/>
</dbReference>
<dbReference type="GeneID" id="48012392"/>
<evidence type="ECO:0000313" key="1">
    <source>
        <dbReference type="EMBL" id="AKP76791.1"/>
    </source>
</evidence>
<dbReference type="SUPFAM" id="SSF50974">
    <property type="entry name" value="Nitrous oxide reductase, N-terminal domain"/>
    <property type="match status" value="1"/>
</dbReference>
<organism evidence="1 2">
    <name type="scientific">Priestia megaterium Q3</name>
    <dbReference type="NCBI Taxonomy" id="1452722"/>
    <lineage>
        <taxon>Bacteria</taxon>
        <taxon>Bacillati</taxon>
        <taxon>Bacillota</taxon>
        <taxon>Bacilli</taxon>
        <taxon>Bacillales</taxon>
        <taxon>Bacillaceae</taxon>
        <taxon>Priestia</taxon>
    </lineage>
</organism>
<dbReference type="AlphaFoldDB" id="A0A806TFB8"/>
<dbReference type="RefSeq" id="WP_033578670.1">
    <property type="nucleotide sequence ID" value="NZ_CP010586.1"/>
</dbReference>
<protein>
    <submittedName>
        <fullName evidence="1">Uncharacterized protein</fullName>
    </submittedName>
</protein>
<reference evidence="1 2" key="1">
    <citation type="submission" date="2015-01" db="EMBL/GenBank/DDBJ databases">
        <title>Genome sequence of bacillus megaterium Q3.</title>
        <authorList>
            <person name="Wang Y."/>
            <person name="Luo K."/>
            <person name="Bai L."/>
            <person name="Luo F."/>
        </authorList>
    </citation>
    <scope>NUCLEOTIDE SEQUENCE [LARGE SCALE GENOMIC DNA]</scope>
    <source>
        <strain evidence="1 2">Q3</strain>
    </source>
</reference>
<sequence>MKIEDKTFAERILKHLLIGSQIDGVKFGTDNAITLLYFTNYTRKEDGDFVLNIETTWTVYSEFNDTYPSLESDVPFNTEEQHFKHIWDMRREKVVDLVLGTSSPHLIITLESGKVLFVNGHDSNYECWQLGDHFSGGSCDWLLVATPGDNIAIWCPDDFE</sequence>
<accession>A0A806TFB8</accession>
<evidence type="ECO:0000313" key="2">
    <source>
        <dbReference type="Proteomes" id="UP000036410"/>
    </source>
</evidence>
<proteinExistence type="predicted"/>
<dbReference type="EMBL" id="CP010586">
    <property type="protein sequence ID" value="AKP76791.1"/>
    <property type="molecule type" value="Genomic_DNA"/>
</dbReference>
<gene>
    <name evidence="1" type="ORF">AS52_01826</name>
</gene>
<dbReference type="InterPro" id="IPR011045">
    <property type="entry name" value="N2O_reductase_N"/>
</dbReference>
<name>A0A806TFB8_PRIMG</name>